<evidence type="ECO:0000313" key="2">
    <source>
        <dbReference type="EMBL" id="KYO36051.1"/>
    </source>
</evidence>
<evidence type="ECO:0000313" key="3">
    <source>
        <dbReference type="Proteomes" id="UP000050525"/>
    </source>
</evidence>
<comment type="caution">
    <text evidence="2">The sequence shown here is derived from an EMBL/GenBank/DDBJ whole genome shotgun (WGS) entry which is preliminary data.</text>
</comment>
<evidence type="ECO:0000256" key="1">
    <source>
        <dbReference type="SAM" id="MobiDB-lite"/>
    </source>
</evidence>
<dbReference type="EMBL" id="AKHW03003018">
    <property type="protein sequence ID" value="KYO36051.1"/>
    <property type="molecule type" value="Genomic_DNA"/>
</dbReference>
<name>A0A151NGV8_ALLMI</name>
<dbReference type="Proteomes" id="UP000050525">
    <property type="component" value="Unassembled WGS sequence"/>
</dbReference>
<feature type="compositionally biased region" description="Basic and acidic residues" evidence="1">
    <location>
        <begin position="92"/>
        <end position="103"/>
    </location>
</feature>
<reference evidence="2 3" key="1">
    <citation type="journal article" date="2012" name="Genome Biol.">
        <title>Sequencing three crocodilian genomes to illuminate the evolution of archosaurs and amniotes.</title>
        <authorList>
            <person name="St John J.A."/>
            <person name="Braun E.L."/>
            <person name="Isberg S.R."/>
            <person name="Miles L.G."/>
            <person name="Chong A.Y."/>
            <person name="Gongora J."/>
            <person name="Dalzell P."/>
            <person name="Moran C."/>
            <person name="Bed'hom B."/>
            <person name="Abzhanov A."/>
            <person name="Burgess S.C."/>
            <person name="Cooksey A.M."/>
            <person name="Castoe T.A."/>
            <person name="Crawford N.G."/>
            <person name="Densmore L.D."/>
            <person name="Drew J.C."/>
            <person name="Edwards S.V."/>
            <person name="Faircloth B.C."/>
            <person name="Fujita M.K."/>
            <person name="Greenwold M.J."/>
            <person name="Hoffmann F.G."/>
            <person name="Howard J.M."/>
            <person name="Iguchi T."/>
            <person name="Janes D.E."/>
            <person name="Khan S.Y."/>
            <person name="Kohno S."/>
            <person name="de Koning A.J."/>
            <person name="Lance S.L."/>
            <person name="McCarthy F.M."/>
            <person name="McCormack J.E."/>
            <person name="Merchant M.E."/>
            <person name="Peterson D.G."/>
            <person name="Pollock D.D."/>
            <person name="Pourmand N."/>
            <person name="Raney B.J."/>
            <person name="Roessler K.A."/>
            <person name="Sanford J.R."/>
            <person name="Sawyer R.H."/>
            <person name="Schmidt C.J."/>
            <person name="Triplett E.W."/>
            <person name="Tuberville T.D."/>
            <person name="Venegas-Anaya M."/>
            <person name="Howard J.T."/>
            <person name="Jarvis E.D."/>
            <person name="Guillette L.J.Jr."/>
            <person name="Glenn T.C."/>
            <person name="Green R.E."/>
            <person name="Ray D.A."/>
        </authorList>
    </citation>
    <scope>NUCLEOTIDE SEQUENCE [LARGE SCALE GENOMIC DNA]</scope>
    <source>
        <strain evidence="2">KSC_2009_1</strain>
    </source>
</reference>
<proteinExistence type="predicted"/>
<accession>A0A151NGV8</accession>
<protein>
    <submittedName>
        <fullName evidence="2">Uncharacterized protein</fullName>
    </submittedName>
</protein>
<keyword evidence="3" id="KW-1185">Reference proteome</keyword>
<dbReference type="AlphaFoldDB" id="A0A151NGV8"/>
<gene>
    <name evidence="2" type="ORF">Y1Q_0013099</name>
</gene>
<organism evidence="2 3">
    <name type="scientific">Alligator mississippiensis</name>
    <name type="common">American alligator</name>
    <dbReference type="NCBI Taxonomy" id="8496"/>
    <lineage>
        <taxon>Eukaryota</taxon>
        <taxon>Metazoa</taxon>
        <taxon>Chordata</taxon>
        <taxon>Craniata</taxon>
        <taxon>Vertebrata</taxon>
        <taxon>Euteleostomi</taxon>
        <taxon>Archelosauria</taxon>
        <taxon>Archosauria</taxon>
        <taxon>Crocodylia</taxon>
        <taxon>Alligatoridae</taxon>
        <taxon>Alligatorinae</taxon>
        <taxon>Alligator</taxon>
    </lineage>
</organism>
<sequence length="103" mass="11183">MNVPAVSGSGFPENSTCVQRSKAFSIGRKHSNAKYNSRISSHPALSLRDWHRGLPLSPILRSLSWTELGAGAKKQAHHSKSTRSRELQAGAGRDRILDATHPG</sequence>
<feature type="region of interest" description="Disordered" evidence="1">
    <location>
        <begin position="70"/>
        <end position="103"/>
    </location>
</feature>